<dbReference type="InterPro" id="IPR007577">
    <property type="entry name" value="GlycoTrfase_DXD_sugar-bd_CS"/>
</dbReference>
<dbReference type="VEuPathDB" id="VectorBase:RSAN_056395"/>
<protein>
    <submittedName>
        <fullName evidence="2">Uncharacterized protein</fullName>
    </submittedName>
</protein>
<reference evidence="2" key="1">
    <citation type="journal article" date="2020" name="Cell">
        <title>Large-Scale Comparative Analyses of Tick Genomes Elucidate Their Genetic Diversity and Vector Capacities.</title>
        <authorList>
            <consortium name="Tick Genome and Microbiome Consortium (TIGMIC)"/>
            <person name="Jia N."/>
            <person name="Wang J."/>
            <person name="Shi W."/>
            <person name="Du L."/>
            <person name="Sun Y."/>
            <person name="Zhan W."/>
            <person name="Jiang J.F."/>
            <person name="Wang Q."/>
            <person name="Zhang B."/>
            <person name="Ji P."/>
            <person name="Bell-Sakyi L."/>
            <person name="Cui X.M."/>
            <person name="Yuan T.T."/>
            <person name="Jiang B.G."/>
            <person name="Yang W.F."/>
            <person name="Lam T.T."/>
            <person name="Chang Q.C."/>
            <person name="Ding S.J."/>
            <person name="Wang X.J."/>
            <person name="Zhu J.G."/>
            <person name="Ruan X.D."/>
            <person name="Zhao L."/>
            <person name="Wei J.T."/>
            <person name="Ye R.Z."/>
            <person name="Que T.C."/>
            <person name="Du C.H."/>
            <person name="Zhou Y.H."/>
            <person name="Cheng J.X."/>
            <person name="Dai P.F."/>
            <person name="Guo W.B."/>
            <person name="Han X.H."/>
            <person name="Huang E.J."/>
            <person name="Li L.F."/>
            <person name="Wei W."/>
            <person name="Gao Y.C."/>
            <person name="Liu J.Z."/>
            <person name="Shao H.Z."/>
            <person name="Wang X."/>
            <person name="Wang C.C."/>
            <person name="Yang T.C."/>
            <person name="Huo Q.B."/>
            <person name="Li W."/>
            <person name="Chen H.Y."/>
            <person name="Chen S.E."/>
            <person name="Zhou L.G."/>
            <person name="Ni X.B."/>
            <person name="Tian J.H."/>
            <person name="Sheng Y."/>
            <person name="Liu T."/>
            <person name="Pan Y.S."/>
            <person name="Xia L.Y."/>
            <person name="Li J."/>
            <person name="Zhao F."/>
            <person name="Cao W.C."/>
        </authorList>
    </citation>
    <scope>NUCLEOTIDE SEQUENCE</scope>
    <source>
        <strain evidence="2">Rsan-2018</strain>
    </source>
</reference>
<evidence type="ECO:0000313" key="2">
    <source>
        <dbReference type="EMBL" id="KAH7975482.1"/>
    </source>
</evidence>
<accession>A0A9D4QBS9</accession>
<organism evidence="2 3">
    <name type="scientific">Rhipicephalus sanguineus</name>
    <name type="common">Brown dog tick</name>
    <name type="synonym">Ixodes sanguineus</name>
    <dbReference type="NCBI Taxonomy" id="34632"/>
    <lineage>
        <taxon>Eukaryota</taxon>
        <taxon>Metazoa</taxon>
        <taxon>Ecdysozoa</taxon>
        <taxon>Arthropoda</taxon>
        <taxon>Chelicerata</taxon>
        <taxon>Arachnida</taxon>
        <taxon>Acari</taxon>
        <taxon>Parasitiformes</taxon>
        <taxon>Ixodida</taxon>
        <taxon>Ixodoidea</taxon>
        <taxon>Ixodidae</taxon>
        <taxon>Rhipicephalinae</taxon>
        <taxon>Rhipicephalus</taxon>
        <taxon>Rhipicephalus</taxon>
    </lineage>
</organism>
<gene>
    <name evidence="2" type="ORF">HPB52_002113</name>
</gene>
<dbReference type="SUPFAM" id="SSF53448">
    <property type="entry name" value="Nucleotide-diphospho-sugar transferases"/>
    <property type="match status" value="1"/>
</dbReference>
<dbReference type="AlphaFoldDB" id="A0A9D4QBS9"/>
<dbReference type="InterPro" id="IPR029044">
    <property type="entry name" value="Nucleotide-diphossugar_trans"/>
</dbReference>
<dbReference type="Gene3D" id="3.90.550.20">
    <property type="match status" value="1"/>
</dbReference>
<evidence type="ECO:0000256" key="1">
    <source>
        <dbReference type="SAM" id="MobiDB-lite"/>
    </source>
</evidence>
<comment type="caution">
    <text evidence="2">The sequence shown here is derived from an EMBL/GenBank/DDBJ whole genome shotgun (WGS) entry which is preliminary data.</text>
</comment>
<keyword evidence="3" id="KW-1185">Reference proteome</keyword>
<dbReference type="PANTHER" id="PTHR46830">
    <property type="entry name" value="TRANSFERASE, PUTATIVE-RELATED"/>
    <property type="match status" value="1"/>
</dbReference>
<dbReference type="PANTHER" id="PTHR46830:SF1">
    <property type="entry name" value="ALPHA-1,4-N-ACETYLGLUCOSAMINYLTRANSFERASE"/>
    <property type="match status" value="1"/>
</dbReference>
<evidence type="ECO:0000313" key="3">
    <source>
        <dbReference type="Proteomes" id="UP000821837"/>
    </source>
</evidence>
<dbReference type="Pfam" id="PF04488">
    <property type="entry name" value="Gly_transf_sug"/>
    <property type="match status" value="1"/>
</dbReference>
<feature type="region of interest" description="Disordered" evidence="1">
    <location>
        <begin position="1"/>
        <end position="29"/>
    </location>
</feature>
<dbReference type="EMBL" id="JABSTV010001246">
    <property type="protein sequence ID" value="KAH7975482.1"/>
    <property type="molecule type" value="Genomic_DNA"/>
</dbReference>
<reference evidence="2" key="2">
    <citation type="submission" date="2021-09" db="EMBL/GenBank/DDBJ databases">
        <authorList>
            <person name="Jia N."/>
            <person name="Wang J."/>
            <person name="Shi W."/>
            <person name="Du L."/>
            <person name="Sun Y."/>
            <person name="Zhan W."/>
            <person name="Jiang J."/>
            <person name="Wang Q."/>
            <person name="Zhang B."/>
            <person name="Ji P."/>
            <person name="Sakyi L.B."/>
            <person name="Cui X."/>
            <person name="Yuan T."/>
            <person name="Jiang B."/>
            <person name="Yang W."/>
            <person name="Lam T.T.-Y."/>
            <person name="Chang Q."/>
            <person name="Ding S."/>
            <person name="Wang X."/>
            <person name="Zhu J."/>
            <person name="Ruan X."/>
            <person name="Zhao L."/>
            <person name="Wei J."/>
            <person name="Que T."/>
            <person name="Du C."/>
            <person name="Cheng J."/>
            <person name="Dai P."/>
            <person name="Han X."/>
            <person name="Huang E."/>
            <person name="Gao Y."/>
            <person name="Liu J."/>
            <person name="Shao H."/>
            <person name="Ye R."/>
            <person name="Li L."/>
            <person name="Wei W."/>
            <person name="Wang X."/>
            <person name="Wang C."/>
            <person name="Huo Q."/>
            <person name="Li W."/>
            <person name="Guo W."/>
            <person name="Chen H."/>
            <person name="Chen S."/>
            <person name="Zhou L."/>
            <person name="Zhou L."/>
            <person name="Ni X."/>
            <person name="Tian J."/>
            <person name="Zhou Y."/>
            <person name="Sheng Y."/>
            <person name="Liu T."/>
            <person name="Pan Y."/>
            <person name="Xia L."/>
            <person name="Li J."/>
            <person name="Zhao F."/>
            <person name="Cao W."/>
        </authorList>
    </citation>
    <scope>NUCLEOTIDE SEQUENCE</scope>
    <source>
        <strain evidence="2">Rsan-2018</strain>
        <tissue evidence="2">Larvae</tissue>
    </source>
</reference>
<sequence>MEGPETRHLGGSTGGLSDGVPPPPPMYVPLLEMRGGARTRAGPAAPVYSVPVAVPITKAPLDGQLGHELKARGCLTWSPESSPVQDEHRPKSFYDTDGPTGYSYDIIPDIVHLVRYNQKEISFIDVISFRSIYINHRPKKIYVHCSPCGFTGAYTRLLEGINFTFIATTFPKEIFNISIQERYHSTDVVRLRALMRYGGIYADRDVFVVQSLRRYLRYEATISCHPDGVFGNMLMIFHKNSRFLRLYYDTYHQLNDSIWYYNAGVVPTEALVHPHPHLVNHVRYGLETEVDMLHTLYEPHAYPHWRSAYAVHTLYFHRWESKHDPLHNAELNETTIRDLDTAMGEMARSVIFGTSDFVPPDAPVLSVAALAARKDRGENLTRIRSGNERSFFQPVLRQAK</sequence>
<dbReference type="Proteomes" id="UP000821837">
    <property type="component" value="Chromosome 10"/>
</dbReference>
<name>A0A9D4QBS9_RHISA</name>
<proteinExistence type="predicted"/>